<dbReference type="SUPFAM" id="SSF48452">
    <property type="entry name" value="TPR-like"/>
    <property type="match status" value="1"/>
</dbReference>
<proteinExistence type="inferred from homology"/>
<keyword evidence="4" id="KW-0472">Membrane</keyword>
<dbReference type="GO" id="GO:0072546">
    <property type="term" value="C:EMC complex"/>
    <property type="evidence" value="ECO:0007669"/>
    <property type="project" value="UniProtKB-UniRule"/>
</dbReference>
<evidence type="ECO:0000313" key="6">
    <source>
        <dbReference type="EMBL" id="KAK4457150.1"/>
    </source>
</evidence>
<dbReference type="InterPro" id="IPR055217">
    <property type="entry name" value="TPR_EMC2"/>
</dbReference>
<dbReference type="Gene3D" id="1.25.40.10">
    <property type="entry name" value="Tetratricopeptide repeat domain"/>
    <property type="match status" value="1"/>
</dbReference>
<comment type="caution">
    <text evidence="6">The sequence shown here is derived from an EMBL/GenBank/DDBJ whole genome shotgun (WGS) entry which is preliminary data.</text>
</comment>
<dbReference type="PROSITE" id="PS50005">
    <property type="entry name" value="TPR"/>
    <property type="match status" value="1"/>
</dbReference>
<evidence type="ECO:0000256" key="1">
    <source>
        <dbReference type="ARBA" id="ARBA00022737"/>
    </source>
</evidence>
<protein>
    <recommendedName>
        <fullName evidence="4">ER membrane protein complex subunit 2</fullName>
    </recommendedName>
</protein>
<comment type="subunit">
    <text evidence="4">Component of the ER membrane protein complex (EMC).</text>
</comment>
<keyword evidence="4" id="KW-0256">Endoplasmic reticulum</keyword>
<dbReference type="InterPro" id="IPR039856">
    <property type="entry name" value="EMC2-like"/>
</dbReference>
<dbReference type="FunFam" id="1.25.40.10:FF:001208">
    <property type="entry name" value="Tetratricopeptide repeat domain-containing protein"/>
    <property type="match status" value="1"/>
</dbReference>
<dbReference type="InterPro" id="IPR011990">
    <property type="entry name" value="TPR-like_helical_dom_sf"/>
</dbReference>
<feature type="domain" description="EMC2 TPR-like" evidence="5">
    <location>
        <begin position="105"/>
        <end position="203"/>
    </location>
</feature>
<reference evidence="6" key="1">
    <citation type="journal article" date="2023" name="Mol. Phylogenet. Evol.">
        <title>Genome-scale phylogeny and comparative genomics of the fungal order Sordariales.</title>
        <authorList>
            <person name="Hensen N."/>
            <person name="Bonometti L."/>
            <person name="Westerberg I."/>
            <person name="Brannstrom I.O."/>
            <person name="Guillou S."/>
            <person name="Cros-Aarteil S."/>
            <person name="Calhoun S."/>
            <person name="Haridas S."/>
            <person name="Kuo A."/>
            <person name="Mondo S."/>
            <person name="Pangilinan J."/>
            <person name="Riley R."/>
            <person name="LaButti K."/>
            <person name="Andreopoulos B."/>
            <person name="Lipzen A."/>
            <person name="Chen C."/>
            <person name="Yan M."/>
            <person name="Daum C."/>
            <person name="Ng V."/>
            <person name="Clum A."/>
            <person name="Steindorff A."/>
            <person name="Ohm R.A."/>
            <person name="Martin F."/>
            <person name="Silar P."/>
            <person name="Natvig D.O."/>
            <person name="Lalanne C."/>
            <person name="Gautier V."/>
            <person name="Ament-Velasquez S.L."/>
            <person name="Kruys A."/>
            <person name="Hutchinson M.I."/>
            <person name="Powell A.J."/>
            <person name="Barry K."/>
            <person name="Miller A.N."/>
            <person name="Grigoriev I.V."/>
            <person name="Debuchy R."/>
            <person name="Gladieux P."/>
            <person name="Hiltunen Thoren M."/>
            <person name="Johannesson H."/>
        </authorList>
    </citation>
    <scope>NUCLEOTIDE SEQUENCE</scope>
    <source>
        <strain evidence="6">PSN324</strain>
    </source>
</reference>
<dbReference type="AlphaFoldDB" id="A0AAV9H9B7"/>
<evidence type="ECO:0000256" key="2">
    <source>
        <dbReference type="ARBA" id="ARBA00022803"/>
    </source>
</evidence>
<dbReference type="Pfam" id="PF22890">
    <property type="entry name" value="TPR_EMC2"/>
    <property type="match status" value="1"/>
</dbReference>
<evidence type="ECO:0000256" key="3">
    <source>
        <dbReference type="PROSITE-ProRule" id="PRU00339"/>
    </source>
</evidence>
<dbReference type="Proteomes" id="UP001321749">
    <property type="component" value="Unassembled WGS sequence"/>
</dbReference>
<comment type="subcellular location">
    <subcellularLocation>
        <location evidence="4">Endoplasmic reticulum membrane</location>
        <topology evidence="4">Peripheral membrane protein</topology>
        <orientation evidence="4">Cytoplasmic side</orientation>
    </subcellularLocation>
</comment>
<evidence type="ECO:0000259" key="5">
    <source>
        <dbReference type="Pfam" id="PF22890"/>
    </source>
</evidence>
<dbReference type="EMBL" id="MU865134">
    <property type="protein sequence ID" value="KAK4457150.1"/>
    <property type="molecule type" value="Genomic_DNA"/>
</dbReference>
<dbReference type="InterPro" id="IPR019734">
    <property type="entry name" value="TPR_rpt"/>
</dbReference>
<evidence type="ECO:0000256" key="4">
    <source>
        <dbReference type="RuleBase" id="RU367091"/>
    </source>
</evidence>
<keyword evidence="1" id="KW-0677">Repeat</keyword>
<comment type="function">
    <text evidence="4">Part of the endoplasmic reticulum membrane protein complex (EMC) that enables the energy-independent insertion into endoplasmic reticulum membranes of newly synthesized membrane proteins.</text>
</comment>
<comment type="similarity">
    <text evidence="4">Belongs to the EMC2 family.</text>
</comment>
<keyword evidence="2 3" id="KW-0802">TPR repeat</keyword>
<reference evidence="6" key="2">
    <citation type="submission" date="2023-06" db="EMBL/GenBank/DDBJ databases">
        <authorList>
            <consortium name="Lawrence Berkeley National Laboratory"/>
            <person name="Mondo S.J."/>
            <person name="Hensen N."/>
            <person name="Bonometti L."/>
            <person name="Westerberg I."/>
            <person name="Brannstrom I.O."/>
            <person name="Guillou S."/>
            <person name="Cros-Aarteil S."/>
            <person name="Calhoun S."/>
            <person name="Haridas S."/>
            <person name="Kuo A."/>
            <person name="Pangilinan J."/>
            <person name="Riley R."/>
            <person name="Labutti K."/>
            <person name="Andreopoulos B."/>
            <person name="Lipzen A."/>
            <person name="Chen C."/>
            <person name="Yanf M."/>
            <person name="Daum C."/>
            <person name="Ng V."/>
            <person name="Clum A."/>
            <person name="Steindorff A."/>
            <person name="Ohm R."/>
            <person name="Martin F."/>
            <person name="Silar P."/>
            <person name="Natvig D."/>
            <person name="Lalanne C."/>
            <person name="Gautier V."/>
            <person name="Ament-Velasquez S.L."/>
            <person name="Kruys A."/>
            <person name="Hutchinson M.I."/>
            <person name="Powell A.J."/>
            <person name="Barry K."/>
            <person name="Miller A.N."/>
            <person name="Grigoriev I.V."/>
            <person name="Debuchy R."/>
            <person name="Gladieux P."/>
            <person name="Thoren M.H."/>
            <person name="Johannesson H."/>
        </authorList>
    </citation>
    <scope>NUCLEOTIDE SEQUENCE</scope>
    <source>
        <strain evidence="6">PSN324</strain>
    </source>
</reference>
<accession>A0AAV9H9B7</accession>
<organism evidence="6 7">
    <name type="scientific">Cladorrhinum samala</name>
    <dbReference type="NCBI Taxonomy" id="585594"/>
    <lineage>
        <taxon>Eukaryota</taxon>
        <taxon>Fungi</taxon>
        <taxon>Dikarya</taxon>
        <taxon>Ascomycota</taxon>
        <taxon>Pezizomycotina</taxon>
        <taxon>Sordariomycetes</taxon>
        <taxon>Sordariomycetidae</taxon>
        <taxon>Sordariales</taxon>
        <taxon>Podosporaceae</taxon>
        <taxon>Cladorrhinum</taxon>
    </lineage>
</organism>
<sequence length="327" mass="35797">MAPSLFRSPVQLPPADALELSKQAPAILRSFPSTVSSSAITDLFSAPENPELWLTYENLILSSLRTGDDKAAHGCLARLLARFGNENERVMALGGLVKEAEAANNGELERVLKEYDQILSENDTNIPIMKRRIALLRSMGRLSDAATALVQLLDFSPTDAEAWSELSDLYFSQGLYPQAIYAEEEVLVLAPNAWNVHARLGELQYMAATASGAGGGAYQKQMAEAVKRFSRSIELCDDYLRGYYGLKLVTGRILKDSAKPTKVTDEGDFLLPDTKTTERLNQLATAKLAEIVRHSSAQDRGWRGYNPAEVAAARELLSEDSSSGVVR</sequence>
<feature type="repeat" description="TPR" evidence="3">
    <location>
        <begin position="160"/>
        <end position="193"/>
    </location>
</feature>
<name>A0AAV9H9B7_9PEZI</name>
<keyword evidence="7" id="KW-1185">Reference proteome</keyword>
<evidence type="ECO:0000313" key="7">
    <source>
        <dbReference type="Proteomes" id="UP001321749"/>
    </source>
</evidence>
<dbReference type="PANTHER" id="PTHR12760">
    <property type="entry name" value="TETRATRICOPEPTIDE REPEAT PROTEIN"/>
    <property type="match status" value="1"/>
</dbReference>
<gene>
    <name evidence="6" type="ORF">QBC42DRAFT_45172</name>
</gene>